<comment type="caution">
    <text evidence="3">The sequence shown here is derived from an EMBL/GenBank/DDBJ whole genome shotgun (WGS) entry which is preliminary data.</text>
</comment>
<keyword evidence="1" id="KW-0808">Transferase</keyword>
<dbReference type="SUPFAM" id="SSF55831">
    <property type="entry name" value="Thymidylate synthase/dCMP hydroxymethylase"/>
    <property type="match status" value="1"/>
</dbReference>
<evidence type="ECO:0000259" key="2">
    <source>
        <dbReference type="Pfam" id="PF00303"/>
    </source>
</evidence>
<evidence type="ECO:0000313" key="3">
    <source>
        <dbReference type="EMBL" id="PIP16224.1"/>
    </source>
</evidence>
<sequence>MGAPILFVEGEGIAEVWEKSLILLWEKGTRIKTEYDGPADPPAKDAGMVMVVRQPFAEPRIHLGFCGGIEDLEKYRQEVVIGVHDHWIAPEEGKWTYTYHQRLTNYLVTDDLNQRDPDKVPFKPVNQMDYIVRKLAEKPYSRRAQAITWMPLVDPGTYDPPCLQRVWCRLFPEGEGYTLQMHTHWRSRDAYRAAYMNIYGFTELQKELAGRIEQKAGQKVSVGSYVDFTDSYHIYGASFKDFENRFLKLYRERVFFSLESGKGRTLRSDDPAVIAGIEYGKKLLEME</sequence>
<organism evidence="3 4">
    <name type="scientific">bacterium (Candidatus Ratteibacteria) CG23_combo_of_CG06-09_8_20_14_all_48_7</name>
    <dbReference type="NCBI Taxonomy" id="2014292"/>
    <lineage>
        <taxon>Bacteria</taxon>
        <taxon>Candidatus Ratteibacteria</taxon>
    </lineage>
</organism>
<reference evidence="3 4" key="1">
    <citation type="submission" date="2017-09" db="EMBL/GenBank/DDBJ databases">
        <title>Depth-based differentiation of microbial function through sediment-hosted aquifers and enrichment of novel symbionts in the deep terrestrial subsurface.</title>
        <authorList>
            <person name="Probst A.J."/>
            <person name="Ladd B."/>
            <person name="Jarett J.K."/>
            <person name="Geller-Mcgrath D.E."/>
            <person name="Sieber C.M."/>
            <person name="Emerson J.B."/>
            <person name="Anantharaman K."/>
            <person name="Thomas B.C."/>
            <person name="Malmstrom R."/>
            <person name="Stieglmeier M."/>
            <person name="Klingl A."/>
            <person name="Woyke T."/>
            <person name="Ryan C.M."/>
            <person name="Banfield J.F."/>
        </authorList>
    </citation>
    <scope>NUCLEOTIDE SEQUENCE [LARGE SCALE GENOMIC DNA]</scope>
    <source>
        <strain evidence="3">CG23_combo_of_CG06-09_8_20_14_all_48_7</strain>
    </source>
</reference>
<evidence type="ECO:0000256" key="1">
    <source>
        <dbReference type="ARBA" id="ARBA00022679"/>
    </source>
</evidence>
<dbReference type="InterPro" id="IPR023451">
    <property type="entry name" value="Thymidate_synth/dCMP_Mease_dom"/>
</dbReference>
<dbReference type="Gene3D" id="3.30.572.10">
    <property type="entry name" value="Thymidylate synthase/dCMP hydroxymethylase domain"/>
    <property type="match status" value="1"/>
</dbReference>
<protein>
    <recommendedName>
        <fullName evidence="2">Thymidylate synthase/dCMP hydroxymethylase domain-containing protein</fullName>
    </recommendedName>
</protein>
<name>A0A2G9YAI7_9BACT</name>
<dbReference type="GO" id="GO:0016740">
    <property type="term" value="F:transferase activity"/>
    <property type="evidence" value="ECO:0007669"/>
    <property type="project" value="UniProtKB-KW"/>
</dbReference>
<proteinExistence type="predicted"/>
<dbReference type="InterPro" id="IPR036926">
    <property type="entry name" value="Thymidate_synth/dCMP_Mease_sf"/>
</dbReference>
<accession>A0A2G9YAI7</accession>
<gene>
    <name evidence="3" type="ORF">COX46_03535</name>
</gene>
<dbReference type="Proteomes" id="UP000230392">
    <property type="component" value="Unassembled WGS sequence"/>
</dbReference>
<dbReference type="AlphaFoldDB" id="A0A2G9YAI7"/>
<feature type="domain" description="Thymidylate synthase/dCMP hydroxymethylase" evidence="2">
    <location>
        <begin position="81"/>
        <end position="244"/>
    </location>
</feature>
<dbReference type="Pfam" id="PF00303">
    <property type="entry name" value="Thymidylat_synt"/>
    <property type="match status" value="1"/>
</dbReference>
<dbReference type="EMBL" id="PCRF01000170">
    <property type="protein sequence ID" value="PIP16224.1"/>
    <property type="molecule type" value="Genomic_DNA"/>
</dbReference>
<evidence type="ECO:0000313" key="4">
    <source>
        <dbReference type="Proteomes" id="UP000230392"/>
    </source>
</evidence>